<dbReference type="GeneID" id="115881118"/>
<dbReference type="KEGG" id="soy:115881118"/>
<dbReference type="InterPro" id="IPR043195">
    <property type="entry name" value="TTC12"/>
</dbReference>
<dbReference type="GO" id="GO:0007288">
    <property type="term" value="P:sperm axoneme assembly"/>
    <property type="evidence" value="ECO:0007669"/>
    <property type="project" value="TreeGrafter"/>
</dbReference>
<keyword evidence="1" id="KW-1185">Reference proteome</keyword>
<proteinExistence type="predicted"/>
<reference evidence="2" key="1">
    <citation type="submission" date="2025-08" db="UniProtKB">
        <authorList>
            <consortium name="RefSeq"/>
        </authorList>
    </citation>
    <scope>IDENTIFICATION</scope>
    <source>
        <tissue evidence="2">Gonads</tissue>
    </source>
</reference>
<dbReference type="Pfam" id="PF13414">
    <property type="entry name" value="TPR_11"/>
    <property type="match status" value="1"/>
</dbReference>
<evidence type="ECO:0000313" key="1">
    <source>
        <dbReference type="Proteomes" id="UP000504635"/>
    </source>
</evidence>
<dbReference type="AlphaFoldDB" id="A0A6J2XUV2"/>
<dbReference type="SMART" id="SM00028">
    <property type="entry name" value="TPR"/>
    <property type="match status" value="2"/>
</dbReference>
<dbReference type="GO" id="GO:0005813">
    <property type="term" value="C:centrosome"/>
    <property type="evidence" value="ECO:0007669"/>
    <property type="project" value="TreeGrafter"/>
</dbReference>
<dbReference type="PANTHER" id="PTHR46540">
    <property type="entry name" value="TETRATRICOPEPTIDE REPEAT PROTEIN 12"/>
    <property type="match status" value="1"/>
</dbReference>
<dbReference type="OrthoDB" id="2017782at2759"/>
<evidence type="ECO:0000313" key="2">
    <source>
        <dbReference type="RefSeq" id="XP_030754359.1"/>
    </source>
</evidence>
<dbReference type="RefSeq" id="XP_030754359.1">
    <property type="nucleotide sequence ID" value="XM_030898499.1"/>
</dbReference>
<protein>
    <submittedName>
        <fullName evidence="2">Tetratricopeptide repeat protein 12-like</fullName>
    </submittedName>
</protein>
<gene>
    <name evidence="2" type="primary">LOC115881118</name>
</gene>
<dbReference type="PANTHER" id="PTHR46540:SF1">
    <property type="entry name" value="TETRATRICOPEPTIDE REPEAT PROTEIN 12"/>
    <property type="match status" value="1"/>
</dbReference>
<dbReference type="InParanoid" id="A0A6J2XUV2"/>
<dbReference type="InterPro" id="IPR019734">
    <property type="entry name" value="TPR_rpt"/>
</dbReference>
<dbReference type="SUPFAM" id="SSF48452">
    <property type="entry name" value="TPR-like"/>
    <property type="match status" value="1"/>
</dbReference>
<sequence length="247" mass="29326">MELSKNIPPNVINNSEDINEEFNNFMHKVNEVNRIVKNLASKDKDVQKRADEEARRYLGEDKEILYEHFDEENVSLTVSSSKTLVNRKALEDDKNRNPDEMSKEAFMDEMSRDADRRYKEKQIRREKMETLKKQATLAFRRGEYEKALVLYNKAIDQIKDSVTLYNNRALTYIKLGFLDKAKHDLTEWALRINEDCLKSWLLLAKVNFLDKKTKEYENSVFEAKKRNPDKIDFIEEYLTEIRLEELG</sequence>
<name>A0A6J2XUV2_SITOR</name>
<accession>A0A6J2XUV2</accession>
<dbReference type="InterPro" id="IPR011990">
    <property type="entry name" value="TPR-like_helical_dom_sf"/>
</dbReference>
<organism evidence="1 2">
    <name type="scientific">Sitophilus oryzae</name>
    <name type="common">Rice weevil</name>
    <name type="synonym">Curculio oryzae</name>
    <dbReference type="NCBI Taxonomy" id="7048"/>
    <lineage>
        <taxon>Eukaryota</taxon>
        <taxon>Metazoa</taxon>
        <taxon>Ecdysozoa</taxon>
        <taxon>Arthropoda</taxon>
        <taxon>Hexapoda</taxon>
        <taxon>Insecta</taxon>
        <taxon>Pterygota</taxon>
        <taxon>Neoptera</taxon>
        <taxon>Endopterygota</taxon>
        <taxon>Coleoptera</taxon>
        <taxon>Polyphaga</taxon>
        <taxon>Cucujiformia</taxon>
        <taxon>Curculionidae</taxon>
        <taxon>Dryophthorinae</taxon>
        <taxon>Sitophilus</taxon>
    </lineage>
</organism>
<dbReference type="Proteomes" id="UP000504635">
    <property type="component" value="Unplaced"/>
</dbReference>
<dbReference type="Gene3D" id="1.25.40.10">
    <property type="entry name" value="Tetratricopeptide repeat domain"/>
    <property type="match status" value="1"/>
</dbReference>
<dbReference type="GO" id="GO:0005737">
    <property type="term" value="C:cytoplasm"/>
    <property type="evidence" value="ECO:0007669"/>
    <property type="project" value="TreeGrafter"/>
</dbReference>
<dbReference type="GO" id="GO:0070286">
    <property type="term" value="P:axonemal dynein complex assembly"/>
    <property type="evidence" value="ECO:0007669"/>
    <property type="project" value="TreeGrafter"/>
</dbReference>